<keyword evidence="1" id="KW-0812">Transmembrane</keyword>
<protein>
    <submittedName>
        <fullName evidence="3">Uncharacterized protein</fullName>
    </submittedName>
</protein>
<reference evidence="3" key="1">
    <citation type="submission" date="2025-08" db="UniProtKB">
        <authorList>
            <consortium name="Ensembl"/>
        </authorList>
    </citation>
    <scope>IDENTIFICATION</scope>
</reference>
<feature type="transmembrane region" description="Helical" evidence="1">
    <location>
        <begin position="96"/>
        <end position="122"/>
    </location>
</feature>
<feature type="signal peptide" evidence="2">
    <location>
        <begin position="1"/>
        <end position="18"/>
    </location>
</feature>
<keyword evidence="1" id="KW-0472">Membrane</keyword>
<dbReference type="Pfam" id="PF17686">
    <property type="entry name" value="DUF5534"/>
    <property type="match status" value="1"/>
</dbReference>
<dbReference type="GeneTree" id="ENSGT00390000018040"/>
<reference evidence="3" key="2">
    <citation type="submission" date="2025-09" db="UniProtKB">
        <authorList>
            <consortium name="Ensembl"/>
        </authorList>
    </citation>
    <scope>IDENTIFICATION</scope>
</reference>
<dbReference type="Ensembl" id="ENSMMMT00000032084.1">
    <property type="protein sequence ID" value="ENSMMMP00000028379.1"/>
    <property type="gene ID" value="ENSMMMG00000024718.1"/>
</dbReference>
<accession>A0A8C6AD91</accession>
<dbReference type="Proteomes" id="UP000694407">
    <property type="component" value="Unplaced"/>
</dbReference>
<organism evidence="3 4">
    <name type="scientific">Marmota marmota marmota</name>
    <name type="common">Alpine marmot</name>
    <dbReference type="NCBI Taxonomy" id="9994"/>
    <lineage>
        <taxon>Eukaryota</taxon>
        <taxon>Metazoa</taxon>
        <taxon>Chordata</taxon>
        <taxon>Craniata</taxon>
        <taxon>Vertebrata</taxon>
        <taxon>Euteleostomi</taxon>
        <taxon>Mammalia</taxon>
        <taxon>Eutheria</taxon>
        <taxon>Euarchontoglires</taxon>
        <taxon>Glires</taxon>
        <taxon>Rodentia</taxon>
        <taxon>Sciuromorpha</taxon>
        <taxon>Sciuridae</taxon>
        <taxon>Xerinae</taxon>
        <taxon>Marmotini</taxon>
        <taxon>Marmota</taxon>
    </lineage>
</organism>
<evidence type="ECO:0000256" key="2">
    <source>
        <dbReference type="SAM" id="SignalP"/>
    </source>
</evidence>
<dbReference type="PANTHER" id="PTHR38000:SF1">
    <property type="entry name" value="RIKEN CDNA 2900092C05 GENE"/>
    <property type="match status" value="1"/>
</dbReference>
<gene>
    <name evidence="3" type="primary">CUNH19orf18</name>
</gene>
<evidence type="ECO:0000313" key="3">
    <source>
        <dbReference type="Ensembl" id="ENSMMMP00000028379.1"/>
    </source>
</evidence>
<keyword evidence="2" id="KW-0732">Signal</keyword>
<feature type="chain" id="PRO_5034169805" evidence="2">
    <location>
        <begin position="19"/>
        <end position="208"/>
    </location>
</feature>
<name>A0A8C6AD91_MARMA</name>
<dbReference type="PANTHER" id="PTHR38000">
    <property type="entry name" value="RIKEN CDNA 2900092C05"/>
    <property type="match status" value="1"/>
</dbReference>
<evidence type="ECO:0000256" key="1">
    <source>
        <dbReference type="SAM" id="Phobius"/>
    </source>
</evidence>
<proteinExistence type="predicted"/>
<keyword evidence="1" id="KW-1133">Transmembrane helix</keyword>
<dbReference type="AlphaFoldDB" id="A0A8C6AD91"/>
<dbReference type="InterPro" id="IPR037549">
    <property type="entry name" value="C19orf18"/>
</dbReference>
<sequence length="208" mass="23060">AVMDAWGSLVLLLRVSLGCPPLLCLPQADGVPDHGSTTDLTGSCPGEVQGRPGGGWLVPAFHGHRPSPQAVRSPTKMRFLSTCLLSMSAVIPHRPALVQVILIACIAFSIALVCGIMVSYMIHRLVKAEEKQQLAVLYENIEIPYEEVSEDESTSLLPENEKELGKFIRSVIKLKRRENIEKKKLREEQKLMKEKIKDAMYGAKMENL</sequence>
<evidence type="ECO:0000313" key="4">
    <source>
        <dbReference type="Proteomes" id="UP000694407"/>
    </source>
</evidence>
<keyword evidence="4" id="KW-1185">Reference proteome</keyword>